<feature type="transmembrane region" description="Helical" evidence="7">
    <location>
        <begin position="26"/>
        <end position="50"/>
    </location>
</feature>
<comment type="caution">
    <text evidence="9">The sequence shown here is derived from an EMBL/GenBank/DDBJ whole genome shotgun (WGS) entry which is preliminary data.</text>
</comment>
<evidence type="ECO:0000256" key="7">
    <source>
        <dbReference type="SAM" id="Phobius"/>
    </source>
</evidence>
<evidence type="ECO:0000256" key="5">
    <source>
        <dbReference type="ARBA" id="ARBA00022989"/>
    </source>
</evidence>
<dbReference type="AlphaFoldDB" id="A0A931IGD3"/>
<keyword evidence="6 7" id="KW-0472">Membrane</keyword>
<feature type="transmembrane region" description="Helical" evidence="7">
    <location>
        <begin position="70"/>
        <end position="91"/>
    </location>
</feature>
<dbReference type="PANTHER" id="PTHR14969">
    <property type="entry name" value="SPHINGOSINE-1-PHOSPHATE PHOSPHOHYDROLASE"/>
    <property type="match status" value="1"/>
</dbReference>
<name>A0A931IGD3_9NOCA</name>
<feature type="transmembrane region" description="Helical" evidence="7">
    <location>
        <begin position="192"/>
        <end position="210"/>
    </location>
</feature>
<dbReference type="PANTHER" id="PTHR14969:SF62">
    <property type="entry name" value="DECAPRENYLPHOSPHORYL-5-PHOSPHORIBOSE PHOSPHATASE RV3807C-RELATED"/>
    <property type="match status" value="1"/>
</dbReference>
<dbReference type="SUPFAM" id="SSF48317">
    <property type="entry name" value="Acid phosphatase/Vanadium-dependent haloperoxidase"/>
    <property type="match status" value="1"/>
</dbReference>
<keyword evidence="2" id="KW-1003">Cell membrane</keyword>
<feature type="transmembrane region" description="Helical" evidence="7">
    <location>
        <begin position="167"/>
        <end position="186"/>
    </location>
</feature>
<feature type="domain" description="Phosphatidic acid phosphatase type 2/haloperoxidase" evidence="8">
    <location>
        <begin position="91"/>
        <end position="207"/>
    </location>
</feature>
<dbReference type="InterPro" id="IPR000326">
    <property type="entry name" value="PAP2/HPO"/>
</dbReference>
<sequence>MFPNRRGDTIPDPRGRIAPRSTITPALLVAGAVATVTTTWAAATGAIDAADRIGFRAMNTLPDSLFGPMWLLQTTGVLAAPAVVAVVALLFRRYRLTAASMLLIPAKLILEREVLKELVHRPRPAVSMPDPVLRDVATTGDAFPSGHAVILFGIATVLAAYLPTRGCVVAFVVATLAASARIYLGAHTPLDVLGGAAAGVLLGAGITLVLDRIPAFGSRGAGS</sequence>
<accession>A0A931IGD3</accession>
<evidence type="ECO:0000259" key="8">
    <source>
        <dbReference type="SMART" id="SM00014"/>
    </source>
</evidence>
<dbReference type="GO" id="GO:0005886">
    <property type="term" value="C:plasma membrane"/>
    <property type="evidence" value="ECO:0007669"/>
    <property type="project" value="UniProtKB-SubCell"/>
</dbReference>
<organism evidence="9 10">
    <name type="scientific">Nocardia bovistercoris</name>
    <dbReference type="NCBI Taxonomy" id="2785916"/>
    <lineage>
        <taxon>Bacteria</taxon>
        <taxon>Bacillati</taxon>
        <taxon>Actinomycetota</taxon>
        <taxon>Actinomycetes</taxon>
        <taxon>Mycobacteriales</taxon>
        <taxon>Nocardiaceae</taxon>
        <taxon>Nocardia</taxon>
    </lineage>
</organism>
<comment type="subcellular location">
    <subcellularLocation>
        <location evidence="1">Cell membrane</location>
        <topology evidence="1">Multi-pass membrane protein</topology>
    </subcellularLocation>
</comment>
<evidence type="ECO:0000313" key="10">
    <source>
        <dbReference type="Proteomes" id="UP000655751"/>
    </source>
</evidence>
<dbReference type="CDD" id="cd01610">
    <property type="entry name" value="PAP2_like"/>
    <property type="match status" value="1"/>
</dbReference>
<dbReference type="Gene3D" id="1.20.144.10">
    <property type="entry name" value="Phosphatidic acid phosphatase type 2/haloperoxidase"/>
    <property type="match status" value="1"/>
</dbReference>
<evidence type="ECO:0000256" key="1">
    <source>
        <dbReference type="ARBA" id="ARBA00004651"/>
    </source>
</evidence>
<dbReference type="RefSeq" id="WP_196153359.1">
    <property type="nucleotide sequence ID" value="NZ_JADMLG010000020.1"/>
</dbReference>
<dbReference type="EMBL" id="JADMLG010000020">
    <property type="protein sequence ID" value="MBH0781059.1"/>
    <property type="molecule type" value="Genomic_DNA"/>
</dbReference>
<proteinExistence type="predicted"/>
<dbReference type="GO" id="GO:0016787">
    <property type="term" value="F:hydrolase activity"/>
    <property type="evidence" value="ECO:0007669"/>
    <property type="project" value="UniProtKB-KW"/>
</dbReference>
<evidence type="ECO:0000256" key="6">
    <source>
        <dbReference type="ARBA" id="ARBA00023136"/>
    </source>
</evidence>
<gene>
    <name evidence="9" type="ORF">IT779_32780</name>
</gene>
<keyword evidence="10" id="KW-1185">Reference proteome</keyword>
<keyword evidence="3 7" id="KW-0812">Transmembrane</keyword>
<reference evidence="9" key="1">
    <citation type="submission" date="2020-11" db="EMBL/GenBank/DDBJ databases">
        <title>Nocardia NEAU-351.nov., a novel actinomycete isolated from the cow dung.</title>
        <authorList>
            <person name="Zhang X."/>
        </authorList>
    </citation>
    <scope>NUCLEOTIDE SEQUENCE</scope>
    <source>
        <strain evidence="9">NEAU-351</strain>
    </source>
</reference>
<dbReference type="SMART" id="SM00014">
    <property type="entry name" value="acidPPc"/>
    <property type="match status" value="1"/>
</dbReference>
<keyword evidence="5 7" id="KW-1133">Transmembrane helix</keyword>
<keyword evidence="4" id="KW-0378">Hydrolase</keyword>
<dbReference type="Pfam" id="PF01569">
    <property type="entry name" value="PAP2"/>
    <property type="match status" value="1"/>
</dbReference>
<dbReference type="InterPro" id="IPR036938">
    <property type="entry name" value="PAP2/HPO_sf"/>
</dbReference>
<evidence type="ECO:0000256" key="3">
    <source>
        <dbReference type="ARBA" id="ARBA00022692"/>
    </source>
</evidence>
<evidence type="ECO:0000256" key="4">
    <source>
        <dbReference type="ARBA" id="ARBA00022801"/>
    </source>
</evidence>
<evidence type="ECO:0000256" key="2">
    <source>
        <dbReference type="ARBA" id="ARBA00022475"/>
    </source>
</evidence>
<evidence type="ECO:0000313" key="9">
    <source>
        <dbReference type="EMBL" id="MBH0781059.1"/>
    </source>
</evidence>
<protein>
    <submittedName>
        <fullName evidence="9">Phosphatase PAP2 family protein</fullName>
    </submittedName>
</protein>
<dbReference type="Proteomes" id="UP000655751">
    <property type="component" value="Unassembled WGS sequence"/>
</dbReference>